<sequence>MFKSMLLLQYGITSFGCGFGVTTTVVAIVTNTGQRQTQDGISSDWNRRSLVGDIGGTIIQNALHCGWASLEYIDSLPDFIQTIMRSAYREVIFFVFLFAALLAMEAVFVGIVDKLQVDEEDVTNANLNE</sequence>
<evidence type="ECO:0008006" key="4">
    <source>
        <dbReference type="Google" id="ProtNLM"/>
    </source>
</evidence>
<keyword evidence="3" id="KW-1185">Reference proteome</keyword>
<protein>
    <recommendedName>
        <fullName evidence="4">Major facilitator superfamily (MFS) profile domain-containing protein</fullName>
    </recommendedName>
</protein>
<evidence type="ECO:0000313" key="3">
    <source>
        <dbReference type="Proteomes" id="UP000297245"/>
    </source>
</evidence>
<gene>
    <name evidence="2" type="ORF">K435DRAFT_925074</name>
</gene>
<keyword evidence="1" id="KW-1133">Transmembrane helix</keyword>
<dbReference type="AlphaFoldDB" id="A0A4S8MVA0"/>
<name>A0A4S8MVA0_DENBC</name>
<reference evidence="2 3" key="1">
    <citation type="journal article" date="2019" name="Nat. Ecol. Evol.">
        <title>Megaphylogeny resolves global patterns of mushroom evolution.</title>
        <authorList>
            <person name="Varga T."/>
            <person name="Krizsan K."/>
            <person name="Foldi C."/>
            <person name="Dima B."/>
            <person name="Sanchez-Garcia M."/>
            <person name="Sanchez-Ramirez S."/>
            <person name="Szollosi G.J."/>
            <person name="Szarkandi J.G."/>
            <person name="Papp V."/>
            <person name="Albert L."/>
            <person name="Andreopoulos W."/>
            <person name="Angelini C."/>
            <person name="Antonin V."/>
            <person name="Barry K.W."/>
            <person name="Bougher N.L."/>
            <person name="Buchanan P."/>
            <person name="Buyck B."/>
            <person name="Bense V."/>
            <person name="Catcheside P."/>
            <person name="Chovatia M."/>
            <person name="Cooper J."/>
            <person name="Damon W."/>
            <person name="Desjardin D."/>
            <person name="Finy P."/>
            <person name="Geml J."/>
            <person name="Haridas S."/>
            <person name="Hughes K."/>
            <person name="Justo A."/>
            <person name="Karasinski D."/>
            <person name="Kautmanova I."/>
            <person name="Kiss B."/>
            <person name="Kocsube S."/>
            <person name="Kotiranta H."/>
            <person name="LaButti K.M."/>
            <person name="Lechner B.E."/>
            <person name="Liimatainen K."/>
            <person name="Lipzen A."/>
            <person name="Lukacs Z."/>
            <person name="Mihaltcheva S."/>
            <person name="Morgado L.N."/>
            <person name="Niskanen T."/>
            <person name="Noordeloos M.E."/>
            <person name="Ohm R.A."/>
            <person name="Ortiz-Santana B."/>
            <person name="Ovrebo C."/>
            <person name="Racz N."/>
            <person name="Riley R."/>
            <person name="Savchenko A."/>
            <person name="Shiryaev A."/>
            <person name="Soop K."/>
            <person name="Spirin V."/>
            <person name="Szebenyi C."/>
            <person name="Tomsovsky M."/>
            <person name="Tulloss R.E."/>
            <person name="Uehling J."/>
            <person name="Grigoriev I.V."/>
            <person name="Vagvolgyi C."/>
            <person name="Papp T."/>
            <person name="Martin F.M."/>
            <person name="Miettinen O."/>
            <person name="Hibbett D.S."/>
            <person name="Nagy L.G."/>
        </authorList>
    </citation>
    <scope>NUCLEOTIDE SEQUENCE [LARGE SCALE GENOMIC DNA]</scope>
    <source>
        <strain evidence="2 3">CBS 962.96</strain>
    </source>
</reference>
<feature type="transmembrane region" description="Helical" evidence="1">
    <location>
        <begin position="91"/>
        <end position="112"/>
    </location>
</feature>
<evidence type="ECO:0000313" key="2">
    <source>
        <dbReference type="EMBL" id="THV07188.1"/>
    </source>
</evidence>
<feature type="transmembrane region" description="Helical" evidence="1">
    <location>
        <begin position="6"/>
        <end position="29"/>
    </location>
</feature>
<proteinExistence type="predicted"/>
<keyword evidence="1" id="KW-0472">Membrane</keyword>
<accession>A0A4S8MVA0</accession>
<dbReference type="PROSITE" id="PS51257">
    <property type="entry name" value="PROKAR_LIPOPROTEIN"/>
    <property type="match status" value="1"/>
</dbReference>
<dbReference type="EMBL" id="ML179039">
    <property type="protein sequence ID" value="THV07188.1"/>
    <property type="molecule type" value="Genomic_DNA"/>
</dbReference>
<dbReference type="Proteomes" id="UP000297245">
    <property type="component" value="Unassembled WGS sequence"/>
</dbReference>
<organism evidence="2 3">
    <name type="scientific">Dendrothele bispora (strain CBS 962.96)</name>
    <dbReference type="NCBI Taxonomy" id="1314807"/>
    <lineage>
        <taxon>Eukaryota</taxon>
        <taxon>Fungi</taxon>
        <taxon>Dikarya</taxon>
        <taxon>Basidiomycota</taxon>
        <taxon>Agaricomycotina</taxon>
        <taxon>Agaricomycetes</taxon>
        <taxon>Agaricomycetidae</taxon>
        <taxon>Agaricales</taxon>
        <taxon>Agaricales incertae sedis</taxon>
        <taxon>Dendrothele</taxon>
    </lineage>
</organism>
<keyword evidence="1" id="KW-0812">Transmembrane</keyword>
<evidence type="ECO:0000256" key="1">
    <source>
        <dbReference type="SAM" id="Phobius"/>
    </source>
</evidence>